<dbReference type="GO" id="GO:0012505">
    <property type="term" value="C:endomembrane system"/>
    <property type="evidence" value="ECO:0007669"/>
    <property type="project" value="UniProtKB-SubCell"/>
</dbReference>
<evidence type="ECO:0000313" key="7">
    <source>
        <dbReference type="Proteomes" id="UP000244064"/>
    </source>
</evidence>
<dbReference type="Pfam" id="PF06803">
    <property type="entry name" value="DUF1232"/>
    <property type="match status" value="1"/>
</dbReference>
<reference evidence="6 7" key="1">
    <citation type="submission" date="2018-04" db="EMBL/GenBank/DDBJ databases">
        <title>Pseudomonas sp. nov., isolated from mangrove soil.</title>
        <authorList>
            <person name="Chen C."/>
        </authorList>
    </citation>
    <scope>NUCLEOTIDE SEQUENCE [LARGE SCALE GENOMIC DNA]</scope>
    <source>
        <strain evidence="6 7">TC-11</strain>
    </source>
</reference>
<evidence type="ECO:0000256" key="2">
    <source>
        <dbReference type="ARBA" id="ARBA00022692"/>
    </source>
</evidence>
<accession>A0A2T5PD81</accession>
<name>A0A2T5PD81_9PSED</name>
<evidence type="ECO:0000313" key="6">
    <source>
        <dbReference type="EMBL" id="PTU75692.1"/>
    </source>
</evidence>
<organism evidence="6 7">
    <name type="scientific">Pseudomonas mangrovi</name>
    <dbReference type="NCBI Taxonomy" id="2161748"/>
    <lineage>
        <taxon>Bacteria</taxon>
        <taxon>Pseudomonadati</taxon>
        <taxon>Pseudomonadota</taxon>
        <taxon>Gammaproteobacteria</taxon>
        <taxon>Pseudomonadales</taxon>
        <taxon>Pseudomonadaceae</taxon>
        <taxon>Pseudomonas</taxon>
    </lineage>
</organism>
<dbReference type="AlphaFoldDB" id="A0A2T5PD81"/>
<feature type="domain" description="DUF1232" evidence="5">
    <location>
        <begin position="70"/>
        <end position="106"/>
    </location>
</feature>
<dbReference type="InterPro" id="IPR010652">
    <property type="entry name" value="DUF1232"/>
</dbReference>
<keyword evidence="2" id="KW-0812">Transmembrane</keyword>
<comment type="subcellular location">
    <subcellularLocation>
        <location evidence="1">Endomembrane system</location>
        <topology evidence="1">Multi-pass membrane protein</topology>
    </subcellularLocation>
</comment>
<dbReference type="EMBL" id="QASN01000006">
    <property type="protein sequence ID" value="PTU75692.1"/>
    <property type="molecule type" value="Genomic_DNA"/>
</dbReference>
<keyword evidence="3" id="KW-1133">Transmembrane helix</keyword>
<evidence type="ECO:0000256" key="1">
    <source>
        <dbReference type="ARBA" id="ARBA00004127"/>
    </source>
</evidence>
<evidence type="ECO:0000256" key="3">
    <source>
        <dbReference type="ARBA" id="ARBA00022989"/>
    </source>
</evidence>
<evidence type="ECO:0000256" key="4">
    <source>
        <dbReference type="ARBA" id="ARBA00023136"/>
    </source>
</evidence>
<dbReference type="Proteomes" id="UP000244064">
    <property type="component" value="Unassembled WGS sequence"/>
</dbReference>
<dbReference type="RefSeq" id="WP_108105172.1">
    <property type="nucleotide sequence ID" value="NZ_QASN01000006.1"/>
</dbReference>
<gene>
    <name evidence="6" type="ORF">DBO85_03190</name>
</gene>
<sequence>MKLPSSFPRYRELAKRYLADGRLPLLLSAVSLKGVRQGGRLGSTRDDLALLGRLAAAWWRGEYRGISRQALLAVVAALIYFVSPLDAVPDWLFAVGFLDDIAVLAWVMKTWRGELDVFRGWLERRSADQLKQLEVLPADPAGS</sequence>
<evidence type="ECO:0000259" key="5">
    <source>
        <dbReference type="Pfam" id="PF06803"/>
    </source>
</evidence>
<dbReference type="OrthoDB" id="9804184at2"/>
<comment type="caution">
    <text evidence="6">The sequence shown here is derived from an EMBL/GenBank/DDBJ whole genome shotgun (WGS) entry which is preliminary data.</text>
</comment>
<keyword evidence="7" id="KW-1185">Reference proteome</keyword>
<proteinExistence type="predicted"/>
<protein>
    <recommendedName>
        <fullName evidence="5">DUF1232 domain-containing protein</fullName>
    </recommendedName>
</protein>
<keyword evidence="4" id="KW-0472">Membrane</keyword>